<dbReference type="GeneID" id="80801309"/>
<dbReference type="Proteomes" id="UP000220246">
    <property type="component" value="Unassembled WGS sequence"/>
</dbReference>
<keyword evidence="1" id="KW-0472">Membrane</keyword>
<comment type="caution">
    <text evidence="2">The sequence shown here is derived from an EMBL/GenBank/DDBJ whole genome shotgun (WGS) entry which is preliminary data.</text>
</comment>
<dbReference type="AlphaFoldDB" id="A0A2A7UVB0"/>
<name>A0A2A7UVB0_COMTR</name>
<feature type="transmembrane region" description="Helical" evidence="1">
    <location>
        <begin position="6"/>
        <end position="25"/>
    </location>
</feature>
<dbReference type="EMBL" id="PDEA01000001">
    <property type="protein sequence ID" value="PEH89202.1"/>
    <property type="molecule type" value="Genomic_DNA"/>
</dbReference>
<accession>A0A2A7UVB0</accession>
<evidence type="ECO:0000256" key="1">
    <source>
        <dbReference type="SAM" id="Phobius"/>
    </source>
</evidence>
<keyword evidence="1" id="KW-1133">Transmembrane helix</keyword>
<feature type="transmembrane region" description="Helical" evidence="1">
    <location>
        <begin position="37"/>
        <end position="59"/>
    </location>
</feature>
<evidence type="ECO:0000313" key="3">
    <source>
        <dbReference type="Proteomes" id="UP000220246"/>
    </source>
</evidence>
<dbReference type="RefSeq" id="WP_066534683.1">
    <property type="nucleotide sequence ID" value="NZ_PDEA01000001.1"/>
</dbReference>
<keyword evidence="3" id="KW-1185">Reference proteome</keyword>
<sequence length="76" mass="8632">MDTSILHTLTSLIPMMLIQGIYAIFAAQVAKRTQRSVPLFVILTLIPFLGMLLFVYVIWSTTLYVLDSINELKEKS</sequence>
<reference evidence="3" key="1">
    <citation type="submission" date="2017-09" db="EMBL/GenBank/DDBJ databases">
        <title>FDA dAtabase for Regulatory Grade micrObial Sequences (FDA-ARGOS): Supporting development and validation of Infectious Disease Dx tests.</title>
        <authorList>
            <person name="Minogue T."/>
            <person name="Wolcott M."/>
            <person name="Wasieloski L."/>
            <person name="Aguilar W."/>
            <person name="Moore D."/>
            <person name="Tallon L."/>
            <person name="Sadzewicz L."/>
            <person name="Ott S."/>
            <person name="Zhao X."/>
            <person name="Nagaraj S."/>
            <person name="Vavikolanu K."/>
            <person name="Aluvathingal J."/>
            <person name="Nadendla S."/>
            <person name="Sichtig H."/>
        </authorList>
    </citation>
    <scope>NUCLEOTIDE SEQUENCE [LARGE SCALE GENOMIC DNA]</scope>
    <source>
        <strain evidence="3">FDAARGOS_394</strain>
    </source>
</reference>
<gene>
    <name evidence="2" type="ORF">CRM82_11870</name>
</gene>
<proteinExistence type="predicted"/>
<evidence type="ECO:0000313" key="2">
    <source>
        <dbReference type="EMBL" id="PEH89202.1"/>
    </source>
</evidence>
<keyword evidence="1" id="KW-0812">Transmembrane</keyword>
<protein>
    <submittedName>
        <fullName evidence="2">Uncharacterized protein</fullName>
    </submittedName>
</protein>
<organism evidence="2 3">
    <name type="scientific">Comamonas terrigena</name>
    <dbReference type="NCBI Taxonomy" id="32013"/>
    <lineage>
        <taxon>Bacteria</taxon>
        <taxon>Pseudomonadati</taxon>
        <taxon>Pseudomonadota</taxon>
        <taxon>Betaproteobacteria</taxon>
        <taxon>Burkholderiales</taxon>
        <taxon>Comamonadaceae</taxon>
        <taxon>Comamonas</taxon>
    </lineage>
</organism>